<protein>
    <submittedName>
        <fullName evidence="1">Uncharacterized protein</fullName>
    </submittedName>
</protein>
<sequence length="132" mass="15581">MIYYAAGQGFLLPMKKTRTLFPSSEEYKNHLFLLIRNYSQFLTKNSRTLFLSMNNSIVLFISTNKEHKKFLSITEEKEPSFLDNVEPFDVYVKNARILLLPMKNTISLFISANEETRTIFFTSEEHKNHLLY</sequence>
<reference evidence="1 2" key="1">
    <citation type="submission" date="2021-06" db="EMBL/GenBank/DDBJ databases">
        <title>Caerostris extrusa draft genome.</title>
        <authorList>
            <person name="Kono N."/>
            <person name="Arakawa K."/>
        </authorList>
    </citation>
    <scope>NUCLEOTIDE SEQUENCE [LARGE SCALE GENOMIC DNA]</scope>
</reference>
<keyword evidence="2" id="KW-1185">Reference proteome</keyword>
<dbReference type="Proteomes" id="UP001054945">
    <property type="component" value="Unassembled WGS sequence"/>
</dbReference>
<organism evidence="1 2">
    <name type="scientific">Caerostris extrusa</name>
    <name type="common">Bark spider</name>
    <name type="synonym">Caerostris bankana</name>
    <dbReference type="NCBI Taxonomy" id="172846"/>
    <lineage>
        <taxon>Eukaryota</taxon>
        <taxon>Metazoa</taxon>
        <taxon>Ecdysozoa</taxon>
        <taxon>Arthropoda</taxon>
        <taxon>Chelicerata</taxon>
        <taxon>Arachnida</taxon>
        <taxon>Araneae</taxon>
        <taxon>Araneomorphae</taxon>
        <taxon>Entelegynae</taxon>
        <taxon>Araneoidea</taxon>
        <taxon>Araneidae</taxon>
        <taxon>Caerostris</taxon>
    </lineage>
</organism>
<name>A0AAV4VS33_CAEEX</name>
<proteinExistence type="predicted"/>
<dbReference type="EMBL" id="BPLR01015038">
    <property type="protein sequence ID" value="GIY73142.1"/>
    <property type="molecule type" value="Genomic_DNA"/>
</dbReference>
<evidence type="ECO:0000313" key="2">
    <source>
        <dbReference type="Proteomes" id="UP001054945"/>
    </source>
</evidence>
<gene>
    <name evidence="1" type="ORF">CEXT_187261</name>
</gene>
<comment type="caution">
    <text evidence="1">The sequence shown here is derived from an EMBL/GenBank/DDBJ whole genome shotgun (WGS) entry which is preliminary data.</text>
</comment>
<evidence type="ECO:0000313" key="1">
    <source>
        <dbReference type="EMBL" id="GIY73142.1"/>
    </source>
</evidence>
<accession>A0AAV4VS33</accession>
<dbReference type="AlphaFoldDB" id="A0AAV4VS33"/>